<dbReference type="InterPro" id="IPR001965">
    <property type="entry name" value="Znf_PHD"/>
</dbReference>
<dbReference type="InterPro" id="IPR027417">
    <property type="entry name" value="P-loop_NTPase"/>
</dbReference>
<feature type="region of interest" description="Disordered" evidence="10">
    <location>
        <begin position="263"/>
        <end position="293"/>
    </location>
</feature>
<keyword evidence="5 14" id="KW-0347">Helicase</keyword>
<dbReference type="Gene3D" id="3.40.50.10810">
    <property type="entry name" value="Tandem AAA-ATPase domain"/>
    <property type="match status" value="1"/>
</dbReference>
<feature type="domain" description="RING-type" evidence="12">
    <location>
        <begin position="1347"/>
        <end position="1394"/>
    </location>
</feature>
<keyword evidence="6" id="KW-0862">Zinc</keyword>
<dbReference type="GO" id="GO:0006281">
    <property type="term" value="P:DNA repair"/>
    <property type="evidence" value="ECO:0007669"/>
    <property type="project" value="TreeGrafter"/>
</dbReference>
<feature type="compositionally biased region" description="Low complexity" evidence="10">
    <location>
        <begin position="118"/>
        <end position="129"/>
    </location>
</feature>
<dbReference type="SMART" id="SM00487">
    <property type="entry name" value="DEXDc"/>
    <property type="match status" value="1"/>
</dbReference>
<keyword evidence="15" id="KW-1185">Reference proteome</keyword>
<reference evidence="14" key="1">
    <citation type="submission" date="2023-06" db="EMBL/GenBank/DDBJ databases">
        <title>Survivors Of The Sea: Transcriptome response of Skeletonema marinoi to long-term dormancy.</title>
        <authorList>
            <person name="Pinder M.I.M."/>
            <person name="Kourtchenko O."/>
            <person name="Robertson E.K."/>
            <person name="Larsson T."/>
            <person name="Maumus F."/>
            <person name="Osuna-Cruz C.M."/>
            <person name="Vancaester E."/>
            <person name="Stenow R."/>
            <person name="Vandepoele K."/>
            <person name="Ploug H."/>
            <person name="Bruchert V."/>
            <person name="Godhe A."/>
            <person name="Topel M."/>
        </authorList>
    </citation>
    <scope>NUCLEOTIDE SEQUENCE</scope>
    <source>
        <strain evidence="14">R05AC</strain>
    </source>
</reference>
<dbReference type="Gene3D" id="2.30.42.10">
    <property type="match status" value="1"/>
</dbReference>
<dbReference type="CDD" id="cd18793">
    <property type="entry name" value="SF2_C_SNF"/>
    <property type="match status" value="1"/>
</dbReference>
<dbReference type="EC" id="3.6.4.-" evidence="14"/>
<feature type="region of interest" description="Disordered" evidence="10">
    <location>
        <begin position="666"/>
        <end position="687"/>
    </location>
</feature>
<dbReference type="InterPro" id="IPR013083">
    <property type="entry name" value="Znf_RING/FYVE/PHD"/>
</dbReference>
<dbReference type="PANTHER" id="PTHR45626">
    <property type="entry name" value="TRANSCRIPTION TERMINATION FACTOR 2-RELATED"/>
    <property type="match status" value="1"/>
</dbReference>
<keyword evidence="9" id="KW-0175">Coiled coil</keyword>
<protein>
    <submittedName>
        <fullName evidence="14">SNF2/RAD54 helicase family protein</fullName>
        <ecNumber evidence="14">3.6.4.-</ecNumber>
    </submittedName>
</protein>
<dbReference type="PANTHER" id="PTHR45626:SF38">
    <property type="entry name" value="DEAD-BOX PROTEIN"/>
    <property type="match status" value="1"/>
</dbReference>
<keyword evidence="1" id="KW-0479">Metal-binding</keyword>
<proteinExistence type="predicted"/>
<dbReference type="InterPro" id="IPR049730">
    <property type="entry name" value="SNF2/RAD54-like_C"/>
</dbReference>
<evidence type="ECO:0000256" key="2">
    <source>
        <dbReference type="ARBA" id="ARBA00022741"/>
    </source>
</evidence>
<evidence type="ECO:0000256" key="6">
    <source>
        <dbReference type="ARBA" id="ARBA00022833"/>
    </source>
</evidence>
<dbReference type="CDD" id="cd16449">
    <property type="entry name" value="RING-HC"/>
    <property type="match status" value="1"/>
</dbReference>
<dbReference type="CDD" id="cd18008">
    <property type="entry name" value="DEXDc_SHPRH-like"/>
    <property type="match status" value="1"/>
</dbReference>
<evidence type="ECO:0000313" key="15">
    <source>
        <dbReference type="Proteomes" id="UP001224775"/>
    </source>
</evidence>
<accession>A0AAD9D8B8</accession>
<evidence type="ECO:0000259" key="12">
    <source>
        <dbReference type="PROSITE" id="PS50089"/>
    </source>
</evidence>
<evidence type="ECO:0000256" key="4">
    <source>
        <dbReference type="ARBA" id="ARBA00022801"/>
    </source>
</evidence>
<evidence type="ECO:0000256" key="8">
    <source>
        <dbReference type="PROSITE-ProRule" id="PRU00175"/>
    </source>
</evidence>
<dbReference type="PROSITE" id="PS00518">
    <property type="entry name" value="ZF_RING_1"/>
    <property type="match status" value="1"/>
</dbReference>
<dbReference type="InterPro" id="IPR038718">
    <property type="entry name" value="SNF2-like_sf"/>
</dbReference>
<name>A0AAD9D8B8_9STRA</name>
<feature type="domain" description="PHD-type" evidence="11">
    <location>
        <begin position="424"/>
        <end position="475"/>
    </location>
</feature>
<evidence type="ECO:0000256" key="5">
    <source>
        <dbReference type="ARBA" id="ARBA00022806"/>
    </source>
</evidence>
<dbReference type="InterPro" id="IPR001478">
    <property type="entry name" value="PDZ"/>
</dbReference>
<gene>
    <name evidence="14" type="ORF">QTG54_012566</name>
</gene>
<dbReference type="SUPFAM" id="SSF52540">
    <property type="entry name" value="P-loop containing nucleoside triphosphate hydrolases"/>
    <property type="match status" value="2"/>
</dbReference>
<dbReference type="InterPro" id="IPR000330">
    <property type="entry name" value="SNF2_N"/>
</dbReference>
<dbReference type="GO" id="GO:0005634">
    <property type="term" value="C:nucleus"/>
    <property type="evidence" value="ECO:0007669"/>
    <property type="project" value="TreeGrafter"/>
</dbReference>
<evidence type="ECO:0000259" key="13">
    <source>
        <dbReference type="PROSITE" id="PS50106"/>
    </source>
</evidence>
<dbReference type="SUPFAM" id="SSF50156">
    <property type="entry name" value="PDZ domain-like"/>
    <property type="match status" value="1"/>
</dbReference>
<dbReference type="InterPro" id="IPR001841">
    <property type="entry name" value="Znf_RING"/>
</dbReference>
<dbReference type="InterPro" id="IPR018957">
    <property type="entry name" value="Znf_C3HC4_RING-type"/>
</dbReference>
<keyword evidence="7" id="KW-0067">ATP-binding</keyword>
<dbReference type="InterPro" id="IPR001650">
    <property type="entry name" value="Helicase_C-like"/>
</dbReference>
<sequence length="1578" mass="175425">MSQPTMLSSELQLAIAPGPLGIGIYRNEADGSCVVSKTTTQQSPFEVGDIILRLNGVSLRGVEGGVQGWVALFQRYANLQRNVVVRRWAPASEATVAATAVPASSDAPTNGNKAMTTSSSSGAPSSAPIVAPQQNTVSTTHHVTANVNQQPTEARAPSVPKTQQVANNNIMIHRETVTVFKPTQESKLGIGLVGTAGCIKVLSIAPGGLFSTTRLKVGMIVESINNVQCTDAAHGVRLLKAAERQVTIVARHTEKTKKALKPSTYQNAKKRKAEVSKPKKAANKKQAVSKTKTAAVPKARPVAVVAKPKKSSSSKHHFNHDDAYMHLLENGFPDPGCVSACQNYYVTKNNDTYKSIAEKLGMEDWRQLSKMPFNDRFYGQAGKTKHKTCVLFAARTVIKIPKTAASKWKLNKIVDNYQEEVQAMATCSKCLKKELPNDPDEMLMCDGCDLEMHVSCAGLTAVPTFDWLCPGCLEIMDARRTYLAEGEETRSLEARLPKLPALSADTLDLAARAQQRFITDITARKENALEQVVDNQRVLAIESKERIEELKDEISDAREDEVLQLQSYYTATRLIRERMKLVDWKISENFGMSFIKYRKDDGNTVVIRRTMSYGYSRGRYDSSYSYEGGTQNQWQTWYNKLLQYTQETRALPECVEKNAAKEKVTSLEEELESAEENERERPDMDQDDRRSLLLSFATLLSEPQLNFETAKEYGARMGQGPLFLGVVKTRDSSDVQVLNILKEPTELVIIVPVNPSVDGDVTAVETGLEYYLWGAAELFCSDRNDCLPMDFSPTSVRSAQKDLIAMLLRDPRNSSVQVSAPSVPSSVCLRGSGTDEMLGQMTKCFDLSELVRDCNYPIQDQPLLETPKRLADNGLELRNYQKTSLKWLVDKETNPTGMGSSGELWHRMRGLGGNGQQDFFFCDLTGSMLSDIFDYRSDVDQKDASKYCGDSFPSSAIVGSEMGLGKTVIALSLIVASPPSLQNRTLPREYISKINHPAYIPPPYVTGSLSTNAKGFLSSGTLVIAPMTLCPQWQAEIERFAPWMSFLTLHNDEKATIDEIASKDLVVISTFLLSSSGRRSTGNLGSSQLMNKLKRVHFHRIILDESHYNNTGDRVKSALSQLSSTHRYAVTGTPVGHSLADLYGQLRFLRVPQFCRPDFWKQCIDTPYSNHNYYALNVLRSLLSRTVIRHSKEQNLDGKALVSLPPRTVETLLLQFGSKEEKIVYDYLETKNTARFMSLRSESPHSVLGKFIELNGMLFASRHACGHASLVNLDNVHNLNEKIESERLEKLRKANKGKKKEPETKKLNLTRADILQQAITKARPSASNRMREAVMSIQEGEIEYVECPICLDPIEEQDIALTPCAHKFCGECIRSCLESLSSSREPRGNCPECRELIKLTELTFLGDAKDAGEKVAKNDDDQKPKAKEEKSEAIDINGFNLLTKDIFSSTTGASDQRALAEILDNKEKMQQRACCHTIPGDVLEAWNIASAQIGSKVARLLEEIKCMSQNDATSKCVVFSQFLGTLDIVQQELTARGVKFSRVDGNMKQYQRADNIHSFTNESEVRCCCCRCVPVQRD</sequence>
<dbReference type="SUPFAM" id="SSF57903">
    <property type="entry name" value="FYVE/PHD zinc finger"/>
    <property type="match status" value="1"/>
</dbReference>
<dbReference type="InterPro" id="IPR014001">
    <property type="entry name" value="Helicase_ATP-bd"/>
</dbReference>
<dbReference type="PROSITE" id="PS50016">
    <property type="entry name" value="ZF_PHD_2"/>
    <property type="match status" value="1"/>
</dbReference>
<evidence type="ECO:0000256" key="1">
    <source>
        <dbReference type="ARBA" id="ARBA00022723"/>
    </source>
</evidence>
<dbReference type="InterPro" id="IPR036034">
    <property type="entry name" value="PDZ_sf"/>
</dbReference>
<evidence type="ECO:0000259" key="11">
    <source>
        <dbReference type="PROSITE" id="PS50016"/>
    </source>
</evidence>
<feature type="coiled-coil region" evidence="9">
    <location>
        <begin position="533"/>
        <end position="560"/>
    </location>
</feature>
<dbReference type="EMBL" id="JATAAI010000028">
    <property type="protein sequence ID" value="KAK1736544.1"/>
    <property type="molecule type" value="Genomic_DNA"/>
</dbReference>
<dbReference type="Gene3D" id="3.30.40.10">
    <property type="entry name" value="Zinc/RING finger domain, C3HC4 (zinc finger)"/>
    <property type="match status" value="2"/>
</dbReference>
<evidence type="ECO:0000256" key="3">
    <source>
        <dbReference type="ARBA" id="ARBA00022771"/>
    </source>
</evidence>
<comment type="caution">
    <text evidence="14">The sequence shown here is derived from an EMBL/GenBank/DDBJ whole genome shotgun (WGS) entry which is preliminary data.</text>
</comment>
<feature type="region of interest" description="Disordered" evidence="10">
    <location>
        <begin position="102"/>
        <end position="129"/>
    </location>
</feature>
<dbReference type="InterPro" id="IPR050628">
    <property type="entry name" value="SNF2_RAD54_helicase_TF"/>
</dbReference>
<dbReference type="GO" id="GO:0005524">
    <property type="term" value="F:ATP binding"/>
    <property type="evidence" value="ECO:0007669"/>
    <property type="project" value="UniProtKB-KW"/>
</dbReference>
<dbReference type="PROSITE" id="PS50089">
    <property type="entry name" value="ZF_RING_2"/>
    <property type="match status" value="1"/>
</dbReference>
<keyword evidence="3 8" id="KW-0863">Zinc-finger</keyword>
<dbReference type="Pfam" id="PF00176">
    <property type="entry name" value="SNF2-rel_dom"/>
    <property type="match status" value="1"/>
</dbReference>
<dbReference type="Pfam" id="PF13831">
    <property type="entry name" value="PHD_2"/>
    <property type="match status" value="1"/>
</dbReference>
<dbReference type="GO" id="GO:0008094">
    <property type="term" value="F:ATP-dependent activity, acting on DNA"/>
    <property type="evidence" value="ECO:0007669"/>
    <property type="project" value="TreeGrafter"/>
</dbReference>
<organism evidence="14 15">
    <name type="scientific">Skeletonema marinoi</name>
    <dbReference type="NCBI Taxonomy" id="267567"/>
    <lineage>
        <taxon>Eukaryota</taxon>
        <taxon>Sar</taxon>
        <taxon>Stramenopiles</taxon>
        <taxon>Ochrophyta</taxon>
        <taxon>Bacillariophyta</taxon>
        <taxon>Coscinodiscophyceae</taxon>
        <taxon>Thalassiosirophycidae</taxon>
        <taxon>Thalassiosirales</taxon>
        <taxon>Skeletonemataceae</taxon>
        <taxon>Skeletonema</taxon>
        <taxon>Skeletonema marinoi-dohrnii complex</taxon>
    </lineage>
</organism>
<dbReference type="SUPFAM" id="SSF57850">
    <property type="entry name" value="RING/U-box"/>
    <property type="match status" value="1"/>
</dbReference>
<dbReference type="GO" id="GO:0008270">
    <property type="term" value="F:zinc ion binding"/>
    <property type="evidence" value="ECO:0007669"/>
    <property type="project" value="UniProtKB-KW"/>
</dbReference>
<evidence type="ECO:0000313" key="14">
    <source>
        <dbReference type="EMBL" id="KAK1736544.1"/>
    </source>
</evidence>
<keyword evidence="4 14" id="KW-0378">Hydrolase</keyword>
<dbReference type="SMART" id="SM00184">
    <property type="entry name" value="RING"/>
    <property type="match status" value="2"/>
</dbReference>
<dbReference type="Proteomes" id="UP001224775">
    <property type="component" value="Unassembled WGS sequence"/>
</dbReference>
<dbReference type="GO" id="GO:0004386">
    <property type="term" value="F:helicase activity"/>
    <property type="evidence" value="ECO:0007669"/>
    <property type="project" value="UniProtKB-KW"/>
</dbReference>
<dbReference type="Gene3D" id="3.40.50.300">
    <property type="entry name" value="P-loop containing nucleotide triphosphate hydrolases"/>
    <property type="match status" value="1"/>
</dbReference>
<dbReference type="Pfam" id="PF00271">
    <property type="entry name" value="Helicase_C"/>
    <property type="match status" value="1"/>
</dbReference>
<dbReference type="InterPro" id="IPR017907">
    <property type="entry name" value="Znf_RING_CS"/>
</dbReference>
<evidence type="ECO:0000256" key="9">
    <source>
        <dbReference type="SAM" id="Coils"/>
    </source>
</evidence>
<dbReference type="PROSITE" id="PS50106">
    <property type="entry name" value="PDZ"/>
    <property type="match status" value="1"/>
</dbReference>
<evidence type="ECO:0000256" key="10">
    <source>
        <dbReference type="SAM" id="MobiDB-lite"/>
    </source>
</evidence>
<dbReference type="Pfam" id="PF00097">
    <property type="entry name" value="zf-C3HC4"/>
    <property type="match status" value="1"/>
</dbReference>
<keyword evidence="2" id="KW-0547">Nucleotide-binding</keyword>
<dbReference type="GO" id="GO:0016787">
    <property type="term" value="F:hydrolase activity"/>
    <property type="evidence" value="ECO:0007669"/>
    <property type="project" value="UniProtKB-KW"/>
</dbReference>
<dbReference type="InterPro" id="IPR011011">
    <property type="entry name" value="Znf_FYVE_PHD"/>
</dbReference>
<dbReference type="SMART" id="SM00249">
    <property type="entry name" value="PHD"/>
    <property type="match status" value="1"/>
</dbReference>
<dbReference type="InterPro" id="IPR019787">
    <property type="entry name" value="Znf_PHD-finger"/>
</dbReference>
<feature type="compositionally biased region" description="Basic residues" evidence="10">
    <location>
        <begin position="268"/>
        <end position="283"/>
    </location>
</feature>
<evidence type="ECO:0000256" key="7">
    <source>
        <dbReference type="ARBA" id="ARBA00022840"/>
    </source>
</evidence>
<feature type="domain" description="PDZ" evidence="13">
    <location>
        <begin position="176"/>
        <end position="254"/>
    </location>
</feature>
<feature type="compositionally biased region" description="Basic and acidic residues" evidence="10">
    <location>
        <begin position="676"/>
        <end position="687"/>
    </location>
</feature>